<protein>
    <recommendedName>
        <fullName evidence="4">Lipoprotein</fullName>
    </recommendedName>
</protein>
<sequence length="173" mass="18686">MKSVFLMFILAGLSACATTPETITTAPGWRPIASTEIYSVDIKNSGIEIGRKSIEAITRWNFVAQSDLTITNTTGHSKGSAFAGGAYGIAAISGDTDSAGRSVTSVEKRPAHAELYKVELEKDDCLQGYGSIELERLAGDDDDRDEEWAEDTNSAPSRIADYLCSMAGWKRRP</sequence>
<dbReference type="RefSeq" id="WP_345929615.1">
    <property type="nucleotide sequence ID" value="NZ_JBDIVF010000011.1"/>
</dbReference>
<evidence type="ECO:0000313" key="3">
    <source>
        <dbReference type="Proteomes" id="UP001548590"/>
    </source>
</evidence>
<organism evidence="2 3">
    <name type="scientific">Uliginosibacterium paludis</name>
    <dbReference type="NCBI Taxonomy" id="1615952"/>
    <lineage>
        <taxon>Bacteria</taxon>
        <taxon>Pseudomonadati</taxon>
        <taxon>Pseudomonadota</taxon>
        <taxon>Betaproteobacteria</taxon>
        <taxon>Rhodocyclales</taxon>
        <taxon>Zoogloeaceae</taxon>
        <taxon>Uliginosibacterium</taxon>
    </lineage>
</organism>
<reference evidence="2 3" key="1">
    <citation type="submission" date="2024-07" db="EMBL/GenBank/DDBJ databases">
        <title>Uliginosibacterium paludis KCTC:42655.</title>
        <authorList>
            <person name="Kim M.K."/>
        </authorList>
    </citation>
    <scope>NUCLEOTIDE SEQUENCE [LARGE SCALE GENOMIC DNA]</scope>
    <source>
        <strain evidence="2 3">KCTC 42655</strain>
    </source>
</reference>
<keyword evidence="1" id="KW-0732">Signal</keyword>
<dbReference type="Proteomes" id="UP001548590">
    <property type="component" value="Unassembled WGS sequence"/>
</dbReference>
<comment type="caution">
    <text evidence="2">The sequence shown here is derived from an EMBL/GenBank/DDBJ whole genome shotgun (WGS) entry which is preliminary data.</text>
</comment>
<evidence type="ECO:0000256" key="1">
    <source>
        <dbReference type="SAM" id="SignalP"/>
    </source>
</evidence>
<keyword evidence="3" id="KW-1185">Reference proteome</keyword>
<dbReference type="PROSITE" id="PS51257">
    <property type="entry name" value="PROKAR_LIPOPROTEIN"/>
    <property type="match status" value="1"/>
</dbReference>
<gene>
    <name evidence="2" type="ORF">ABVT11_15590</name>
</gene>
<feature type="chain" id="PRO_5047104392" description="Lipoprotein" evidence="1">
    <location>
        <begin position="18"/>
        <end position="173"/>
    </location>
</feature>
<feature type="signal peptide" evidence="1">
    <location>
        <begin position="1"/>
        <end position="17"/>
    </location>
</feature>
<accession>A0ABV2CU25</accession>
<evidence type="ECO:0008006" key="4">
    <source>
        <dbReference type="Google" id="ProtNLM"/>
    </source>
</evidence>
<dbReference type="EMBL" id="JBEWLZ010000010">
    <property type="protein sequence ID" value="MET1491262.1"/>
    <property type="molecule type" value="Genomic_DNA"/>
</dbReference>
<evidence type="ECO:0000313" key="2">
    <source>
        <dbReference type="EMBL" id="MET1491262.1"/>
    </source>
</evidence>
<proteinExistence type="predicted"/>
<name>A0ABV2CU25_9RHOO</name>